<evidence type="ECO:0000313" key="1">
    <source>
        <dbReference type="EMBL" id="KAA1259897.1"/>
    </source>
</evidence>
<sequence length="168" mass="19727" precursor="true">MGFPLPTNLTLTKAVVALVMVASFQLLATSSNFCIAGGGRTVVQDQDSENASTTAIQLGEKIEYVDLIELNHFIDDQGRQVFRQLVFYDWSDLDKRFQVRAWRLIKNDRQLPRRFWTPKRYECHWHDDGQRRTVSAKQLRETWTQQDPERVNRKFLPEDQRVPLFAKD</sequence>
<dbReference type="AlphaFoldDB" id="A0A5B1CFB9"/>
<name>A0A5B1CFB9_9BACT</name>
<organism evidence="1 2">
    <name type="scientific">Rubripirellula obstinata</name>
    <dbReference type="NCBI Taxonomy" id="406547"/>
    <lineage>
        <taxon>Bacteria</taxon>
        <taxon>Pseudomonadati</taxon>
        <taxon>Planctomycetota</taxon>
        <taxon>Planctomycetia</taxon>
        <taxon>Pirellulales</taxon>
        <taxon>Pirellulaceae</taxon>
        <taxon>Rubripirellula</taxon>
    </lineage>
</organism>
<proteinExistence type="predicted"/>
<gene>
    <name evidence="1" type="ORF">LF1_24340</name>
</gene>
<dbReference type="RefSeq" id="WP_235033280.1">
    <property type="nucleotide sequence ID" value="NZ_VRLW01000001.1"/>
</dbReference>
<evidence type="ECO:0000313" key="2">
    <source>
        <dbReference type="Proteomes" id="UP000322699"/>
    </source>
</evidence>
<dbReference type="Proteomes" id="UP000322699">
    <property type="component" value="Unassembled WGS sequence"/>
</dbReference>
<reference evidence="1 2" key="1">
    <citation type="submission" date="2019-08" db="EMBL/GenBank/DDBJ databases">
        <title>Deep-cultivation of Planctomycetes and their phenomic and genomic characterization uncovers novel biology.</title>
        <authorList>
            <person name="Wiegand S."/>
            <person name="Jogler M."/>
            <person name="Boedeker C."/>
            <person name="Pinto D."/>
            <person name="Vollmers J."/>
            <person name="Rivas-Marin E."/>
            <person name="Kohn T."/>
            <person name="Peeters S.H."/>
            <person name="Heuer A."/>
            <person name="Rast P."/>
            <person name="Oberbeckmann S."/>
            <person name="Bunk B."/>
            <person name="Jeske O."/>
            <person name="Meyerdierks A."/>
            <person name="Storesund J.E."/>
            <person name="Kallscheuer N."/>
            <person name="Luecker S."/>
            <person name="Lage O.M."/>
            <person name="Pohl T."/>
            <person name="Merkel B.J."/>
            <person name="Hornburger P."/>
            <person name="Mueller R.-W."/>
            <person name="Bruemmer F."/>
            <person name="Labrenz M."/>
            <person name="Spormann A.M."/>
            <person name="Op Den Camp H."/>
            <person name="Overmann J."/>
            <person name="Amann R."/>
            <person name="Jetten M.S.M."/>
            <person name="Mascher T."/>
            <person name="Medema M.H."/>
            <person name="Devos D.P."/>
            <person name="Kaster A.-K."/>
            <person name="Ovreas L."/>
            <person name="Rohde M."/>
            <person name="Galperin M.Y."/>
            <person name="Jogler C."/>
        </authorList>
    </citation>
    <scope>NUCLEOTIDE SEQUENCE [LARGE SCALE GENOMIC DNA]</scope>
    <source>
        <strain evidence="1 2">LF1</strain>
    </source>
</reference>
<keyword evidence="2" id="KW-1185">Reference proteome</keyword>
<protein>
    <submittedName>
        <fullName evidence="1">Uncharacterized protein</fullName>
    </submittedName>
</protein>
<accession>A0A5B1CFB9</accession>
<dbReference type="EMBL" id="VRLW01000001">
    <property type="protein sequence ID" value="KAA1259897.1"/>
    <property type="molecule type" value="Genomic_DNA"/>
</dbReference>
<comment type="caution">
    <text evidence="1">The sequence shown here is derived from an EMBL/GenBank/DDBJ whole genome shotgun (WGS) entry which is preliminary data.</text>
</comment>